<dbReference type="AlphaFoldDB" id="A0A4Q9KK83"/>
<evidence type="ECO:0000256" key="2">
    <source>
        <dbReference type="ARBA" id="ARBA00007441"/>
    </source>
</evidence>
<comment type="cofactor">
    <cofactor evidence="1">
        <name>pyridoxal 5'-phosphate</name>
        <dbReference type="ChEBI" id="CHEBI:597326"/>
    </cofactor>
</comment>
<sequence>MRPALGGRGDVASVHGAWHASHASRPHGPTDHIPFDEPRCVPVGSASVRLVSSVSSPVPDVSGPWQDAARGAALLDADGRGRPTIFAEMSALSLATGAVNLGQGFPDYAGPQEVLDAAVAAIRAGRNQYPPGRGVPELLDAIAEHHDRFYGIALDPKTDVLVTAGATEGLAAIFLALVRPGDEVVCFEPYYDAYGADIARAGGVQVNVPLRWRPATLTDAATFVLDPADLRAACSERTRMIVVNTPHNPTGTISRDSTLELIAELARAHNAIVVSDEVYEHLMFGVPHHPMAWFAPERTLTLGSGGKTFSVTGWKCGWITGPAELIDAVIGMKQWLTYVNGAPFQPAIATGLRLPDAVYTRGADELRDRRDLLCSALSEVGFEVALPDAGYFVIADAAPLGAVDGDAFCRGLPERCGVVAIPVTAFCAPGRDDLATLVRFAYCKSDDTLAEAARRLRTLTR</sequence>
<evidence type="ECO:0000259" key="6">
    <source>
        <dbReference type="Pfam" id="PF00155"/>
    </source>
</evidence>
<organism evidence="7 8">
    <name type="scientific">Propioniciclava tarda</name>
    <dbReference type="NCBI Taxonomy" id="433330"/>
    <lineage>
        <taxon>Bacteria</taxon>
        <taxon>Bacillati</taxon>
        <taxon>Actinomycetota</taxon>
        <taxon>Actinomycetes</taxon>
        <taxon>Propionibacteriales</taxon>
        <taxon>Propionibacteriaceae</taxon>
        <taxon>Propioniciclava</taxon>
    </lineage>
</organism>
<dbReference type="InterPro" id="IPR015421">
    <property type="entry name" value="PyrdxlP-dep_Trfase_major"/>
</dbReference>
<keyword evidence="8" id="KW-1185">Reference proteome</keyword>
<gene>
    <name evidence="7" type="ORF">ET996_11255</name>
</gene>
<dbReference type="Proteomes" id="UP000291933">
    <property type="component" value="Unassembled WGS sequence"/>
</dbReference>
<dbReference type="GO" id="GO:0005737">
    <property type="term" value="C:cytoplasm"/>
    <property type="evidence" value="ECO:0007669"/>
    <property type="project" value="TreeGrafter"/>
</dbReference>
<evidence type="ECO:0000256" key="4">
    <source>
        <dbReference type="ARBA" id="ARBA00022679"/>
    </source>
</evidence>
<evidence type="ECO:0000313" key="8">
    <source>
        <dbReference type="Proteomes" id="UP000291933"/>
    </source>
</evidence>
<feature type="domain" description="Aminotransferase class I/classII large" evidence="6">
    <location>
        <begin position="99"/>
        <end position="456"/>
    </location>
</feature>
<dbReference type="OrthoDB" id="9763453at2"/>
<dbReference type="InterPro" id="IPR051326">
    <property type="entry name" value="Kynurenine-oxoglutarate_AT"/>
</dbReference>
<dbReference type="CDD" id="cd00609">
    <property type="entry name" value="AAT_like"/>
    <property type="match status" value="1"/>
</dbReference>
<dbReference type="GO" id="GO:0016212">
    <property type="term" value="F:kynurenine-oxoglutarate transaminase activity"/>
    <property type="evidence" value="ECO:0007669"/>
    <property type="project" value="TreeGrafter"/>
</dbReference>
<comment type="caution">
    <text evidence="7">The sequence shown here is derived from an EMBL/GenBank/DDBJ whole genome shotgun (WGS) entry which is preliminary data.</text>
</comment>
<dbReference type="FunFam" id="3.40.640.10:FF:000024">
    <property type="entry name" value="Kynurenine--oxoglutarate transaminase 3"/>
    <property type="match status" value="1"/>
</dbReference>
<evidence type="ECO:0000256" key="5">
    <source>
        <dbReference type="ARBA" id="ARBA00022898"/>
    </source>
</evidence>
<dbReference type="EMBL" id="SDMR01000015">
    <property type="protein sequence ID" value="TBT94270.1"/>
    <property type="molecule type" value="Genomic_DNA"/>
</dbReference>
<evidence type="ECO:0000256" key="1">
    <source>
        <dbReference type="ARBA" id="ARBA00001933"/>
    </source>
</evidence>
<evidence type="ECO:0000313" key="7">
    <source>
        <dbReference type="EMBL" id="TBT94270.1"/>
    </source>
</evidence>
<dbReference type="PANTHER" id="PTHR43807:SF20">
    <property type="entry name" value="FI04487P"/>
    <property type="match status" value="1"/>
</dbReference>
<keyword evidence="3 7" id="KW-0032">Aminotransferase</keyword>
<comment type="similarity">
    <text evidence="2">Belongs to the class-I pyridoxal-phosphate-dependent aminotransferase family.</text>
</comment>
<reference evidence="7 8" key="1">
    <citation type="submission" date="2019-01" db="EMBL/GenBank/DDBJ databases">
        <title>Lactibacter flavus gen. nov., sp. nov., a novel bacterium of the family Propionibacteriaceae isolated from raw milk and dairy products.</title>
        <authorList>
            <person name="Huptas C."/>
            <person name="Wenning M."/>
            <person name="Breitenwieser F."/>
            <person name="Doll E."/>
            <person name="Von Neubeck M."/>
            <person name="Busse H.-J."/>
            <person name="Scherer S."/>
        </authorList>
    </citation>
    <scope>NUCLEOTIDE SEQUENCE [LARGE SCALE GENOMIC DNA]</scope>
    <source>
        <strain evidence="8">DSM 22130 / JCM 15804 / WR061</strain>
    </source>
</reference>
<dbReference type="Gene3D" id="3.40.640.10">
    <property type="entry name" value="Type I PLP-dependent aspartate aminotransferase-like (Major domain)"/>
    <property type="match status" value="1"/>
</dbReference>
<keyword evidence="5" id="KW-0663">Pyridoxal phosphate</keyword>
<evidence type="ECO:0000256" key="3">
    <source>
        <dbReference type="ARBA" id="ARBA00022576"/>
    </source>
</evidence>
<proteinExistence type="inferred from homology"/>
<dbReference type="InterPro" id="IPR015424">
    <property type="entry name" value="PyrdxlP-dep_Trfase"/>
</dbReference>
<dbReference type="GO" id="GO:0030170">
    <property type="term" value="F:pyridoxal phosphate binding"/>
    <property type="evidence" value="ECO:0007669"/>
    <property type="project" value="InterPro"/>
</dbReference>
<dbReference type="SUPFAM" id="SSF53383">
    <property type="entry name" value="PLP-dependent transferases"/>
    <property type="match status" value="1"/>
</dbReference>
<dbReference type="InterPro" id="IPR004839">
    <property type="entry name" value="Aminotransferase_I/II_large"/>
</dbReference>
<protein>
    <submittedName>
        <fullName evidence="7">Aminotransferase class I/II-fold pyridoxal phosphate-dependent enzyme</fullName>
    </submittedName>
</protein>
<keyword evidence="4 7" id="KW-0808">Transferase</keyword>
<dbReference type="Gene3D" id="3.90.1150.10">
    <property type="entry name" value="Aspartate Aminotransferase, domain 1"/>
    <property type="match status" value="1"/>
</dbReference>
<accession>A0A4Q9KK83</accession>
<dbReference type="Pfam" id="PF00155">
    <property type="entry name" value="Aminotran_1_2"/>
    <property type="match status" value="1"/>
</dbReference>
<name>A0A4Q9KK83_PROTD</name>
<dbReference type="InterPro" id="IPR015422">
    <property type="entry name" value="PyrdxlP-dep_Trfase_small"/>
</dbReference>
<dbReference type="PANTHER" id="PTHR43807">
    <property type="entry name" value="FI04487P"/>
    <property type="match status" value="1"/>
</dbReference>